<proteinExistence type="predicted"/>
<reference evidence="12" key="2">
    <citation type="submission" date="2025-05" db="UniProtKB">
        <authorList>
            <consortium name="Ensembl"/>
        </authorList>
    </citation>
    <scope>IDENTIFICATION</scope>
</reference>
<dbReference type="Ensembl" id="ENSCSET00000010250.1">
    <property type="protein sequence ID" value="ENSCSEP00000010128.1"/>
    <property type="gene ID" value="ENSCSEG00000006505.1"/>
</dbReference>
<dbReference type="SUPFAM" id="SSF50969">
    <property type="entry name" value="YVTN repeat-like/Quinoprotein amine dehydrogenase"/>
    <property type="match status" value="1"/>
</dbReference>
<evidence type="ECO:0000259" key="11">
    <source>
        <dbReference type="PROSITE" id="PS50209"/>
    </source>
</evidence>
<dbReference type="FunFam" id="1.25.40.370:FF:000001">
    <property type="entry name" value="Apoptotic protease-activating factor 1"/>
    <property type="match status" value="1"/>
</dbReference>
<dbReference type="InterPro" id="IPR015943">
    <property type="entry name" value="WD40/YVTN_repeat-like_dom_sf"/>
</dbReference>
<dbReference type="InterPro" id="IPR048975">
    <property type="entry name" value="WHD_APAF1"/>
</dbReference>
<dbReference type="PANTHER" id="PTHR22845:SF5">
    <property type="entry name" value="APOPTOTIC PROTEASE-ACTIVATING FACTOR 1"/>
    <property type="match status" value="1"/>
</dbReference>
<evidence type="ECO:0000256" key="8">
    <source>
        <dbReference type="ARBA" id="ARBA00073202"/>
    </source>
</evidence>
<accession>A0A3P8VCJ3</accession>
<keyword evidence="3 10" id="KW-0853">WD repeat</keyword>
<dbReference type="CTD" id="317"/>
<dbReference type="FunFam" id="2.130.10.10:FF:000135">
    <property type="entry name" value="Apoptotic protease-activating factor 1"/>
    <property type="match status" value="1"/>
</dbReference>
<dbReference type="PROSITE" id="PS00678">
    <property type="entry name" value="WD_REPEATS_1"/>
    <property type="match status" value="2"/>
</dbReference>
<dbReference type="InterPro" id="IPR001315">
    <property type="entry name" value="CARD"/>
</dbReference>
<dbReference type="AlphaFoldDB" id="A0A3P8VCJ3"/>
<dbReference type="InterPro" id="IPR027417">
    <property type="entry name" value="P-loop_NTPase"/>
</dbReference>
<dbReference type="FunFam" id="1.10.533.10:FF:000081">
    <property type="entry name" value="Apoptotic protease-activating factor 1"/>
    <property type="match status" value="1"/>
</dbReference>
<dbReference type="PROSITE" id="PS50082">
    <property type="entry name" value="WD_REPEATS_2"/>
    <property type="match status" value="7"/>
</dbReference>
<feature type="repeat" description="WD" evidence="10">
    <location>
        <begin position="1045"/>
        <end position="1089"/>
    </location>
</feature>
<feature type="repeat" description="WD" evidence="10">
    <location>
        <begin position="1132"/>
        <end position="1173"/>
    </location>
</feature>
<dbReference type="Ensembl" id="ENSCSET00000010292.1">
    <property type="protein sequence ID" value="ENSCSEP00000010170.1"/>
    <property type="gene ID" value="ENSCSEG00000006505.1"/>
</dbReference>
<dbReference type="InterPro" id="IPR042197">
    <property type="entry name" value="Apaf_helical"/>
</dbReference>
<dbReference type="GO" id="GO:0005524">
    <property type="term" value="F:ATP binding"/>
    <property type="evidence" value="ECO:0007669"/>
    <property type="project" value="UniProtKB-UniRule"/>
</dbReference>
<dbReference type="Gene3D" id="1.10.533.10">
    <property type="entry name" value="Death Domain, Fas"/>
    <property type="match status" value="1"/>
</dbReference>
<dbReference type="Pfam" id="PF21296">
    <property type="entry name" value="WHD_APAF1"/>
    <property type="match status" value="1"/>
</dbReference>
<keyword evidence="4 9" id="KW-0053">Apoptosis</keyword>
<evidence type="ECO:0000256" key="1">
    <source>
        <dbReference type="ARBA" id="ARBA00004496"/>
    </source>
</evidence>
<dbReference type="Gene3D" id="1.25.40.370">
    <property type="match status" value="1"/>
</dbReference>
<dbReference type="Pfam" id="PF00619">
    <property type="entry name" value="CARD"/>
    <property type="match status" value="1"/>
</dbReference>
<dbReference type="KEGG" id="csem:103382677"/>
<dbReference type="Pfam" id="PF17908">
    <property type="entry name" value="APAF1_C"/>
    <property type="match status" value="1"/>
</dbReference>
<dbReference type="InterPro" id="IPR001680">
    <property type="entry name" value="WD40_rpt"/>
</dbReference>
<dbReference type="InterPro" id="IPR019775">
    <property type="entry name" value="WD40_repeat_CS"/>
</dbReference>
<dbReference type="InterPro" id="IPR036388">
    <property type="entry name" value="WH-like_DNA-bd_sf"/>
</dbReference>
<dbReference type="GeneID" id="103382677"/>
<dbReference type="PROSITE" id="PS50209">
    <property type="entry name" value="CARD"/>
    <property type="match status" value="1"/>
</dbReference>
<dbReference type="Pfam" id="PF00931">
    <property type="entry name" value="NB-ARC"/>
    <property type="match status" value="1"/>
</dbReference>
<evidence type="ECO:0000256" key="5">
    <source>
        <dbReference type="ARBA" id="ARBA00022737"/>
    </source>
</evidence>
<dbReference type="GO" id="GO:0042981">
    <property type="term" value="P:regulation of apoptotic process"/>
    <property type="evidence" value="ECO:0007669"/>
    <property type="project" value="InterPro"/>
</dbReference>
<dbReference type="PRINTS" id="PR00364">
    <property type="entry name" value="DISEASERSIST"/>
</dbReference>
<feature type="domain" description="CARD" evidence="11">
    <location>
        <begin position="3"/>
        <end position="92"/>
    </location>
</feature>
<protein>
    <recommendedName>
        <fullName evidence="8 9">Apoptotic protease-activating factor 1</fullName>
        <shortName evidence="9">APAF-1</shortName>
    </recommendedName>
</protein>
<dbReference type="SUPFAM" id="SSF47986">
    <property type="entry name" value="DEATH domain"/>
    <property type="match status" value="1"/>
</dbReference>
<dbReference type="OrthoDB" id="1357022at2759"/>
<dbReference type="InterPro" id="IPR020472">
    <property type="entry name" value="WD40_PAC1"/>
</dbReference>
<keyword evidence="7 9" id="KW-0067">ATP-binding</keyword>
<reference evidence="12 13" key="1">
    <citation type="journal article" date="2014" name="Nat. Genet.">
        <title>Whole-genome sequence of a flatfish provides insights into ZW sex chromosome evolution and adaptation to a benthic lifestyle.</title>
        <authorList>
            <person name="Chen S."/>
            <person name="Zhang G."/>
            <person name="Shao C."/>
            <person name="Huang Q."/>
            <person name="Liu G."/>
            <person name="Zhang P."/>
            <person name="Song W."/>
            <person name="An N."/>
            <person name="Chalopin D."/>
            <person name="Volff J.N."/>
            <person name="Hong Y."/>
            <person name="Li Q."/>
            <person name="Sha Z."/>
            <person name="Zhou H."/>
            <person name="Xie M."/>
            <person name="Yu Q."/>
            <person name="Liu Y."/>
            <person name="Xiang H."/>
            <person name="Wang N."/>
            <person name="Wu K."/>
            <person name="Yang C."/>
            <person name="Zhou Q."/>
            <person name="Liao X."/>
            <person name="Yang L."/>
            <person name="Hu Q."/>
            <person name="Zhang J."/>
            <person name="Meng L."/>
            <person name="Jin L."/>
            <person name="Tian Y."/>
            <person name="Lian J."/>
            <person name="Yang J."/>
            <person name="Miao G."/>
            <person name="Liu S."/>
            <person name="Liang Z."/>
            <person name="Yan F."/>
            <person name="Li Y."/>
            <person name="Sun B."/>
            <person name="Zhang H."/>
            <person name="Zhang J."/>
            <person name="Zhu Y."/>
            <person name="Du M."/>
            <person name="Zhao Y."/>
            <person name="Schartl M."/>
            <person name="Tang Q."/>
            <person name="Wang J."/>
        </authorList>
    </citation>
    <scope>NUCLEOTIDE SEQUENCE</scope>
</reference>
<dbReference type="RefSeq" id="XP_008313764.1">
    <property type="nucleotide sequence ID" value="XM_008315542.3"/>
</dbReference>
<feature type="repeat" description="WD" evidence="10">
    <location>
        <begin position="1090"/>
        <end position="1121"/>
    </location>
</feature>
<dbReference type="GO" id="GO:0043531">
    <property type="term" value="F:ADP binding"/>
    <property type="evidence" value="ECO:0007669"/>
    <property type="project" value="InterPro"/>
</dbReference>
<dbReference type="OMA" id="GAYLKWW"/>
<feature type="repeat" description="WD" evidence="10">
    <location>
        <begin position="1004"/>
        <end position="1035"/>
    </location>
</feature>
<keyword evidence="6 9" id="KW-0547">Nucleotide-binding</keyword>
<dbReference type="InterPro" id="IPR011029">
    <property type="entry name" value="DEATH-like_dom_sf"/>
</dbReference>
<dbReference type="InterPro" id="IPR017251">
    <property type="entry name" value="Apaf-1"/>
</dbReference>
<dbReference type="PROSITE" id="PS50294">
    <property type="entry name" value="WD_REPEATS_REGION"/>
    <property type="match status" value="6"/>
</dbReference>
<dbReference type="InterPro" id="IPR002182">
    <property type="entry name" value="NB-ARC"/>
</dbReference>
<evidence type="ECO:0000313" key="13">
    <source>
        <dbReference type="Proteomes" id="UP000265120"/>
    </source>
</evidence>
<evidence type="ECO:0000313" key="12">
    <source>
        <dbReference type="Ensembl" id="ENSCSEP00000010170.1"/>
    </source>
</evidence>
<dbReference type="STRING" id="244447.ENSCSEP00000010128"/>
<evidence type="ECO:0000256" key="10">
    <source>
        <dbReference type="PROSITE-ProRule" id="PRU00221"/>
    </source>
</evidence>
<dbReference type="GO" id="GO:0097190">
    <property type="term" value="P:apoptotic signaling pathway"/>
    <property type="evidence" value="ECO:0007669"/>
    <property type="project" value="InterPro"/>
</dbReference>
<dbReference type="Ensembl" id="ENSCSET00000010266.1">
    <property type="protein sequence ID" value="ENSCSEP00000010144.1"/>
    <property type="gene ID" value="ENSCSEG00000006505.1"/>
</dbReference>
<comment type="function">
    <text evidence="9">Oligomeric Apaf-1 mediates the cytochrome c-dependent autocatalytic activation of pro-caspase-9 (Apaf-3), leading to the activation of caspase-3 and apoptosis. This activation requires ATP.</text>
</comment>
<dbReference type="GO" id="GO:0043293">
    <property type="term" value="C:apoptosome"/>
    <property type="evidence" value="ECO:0007669"/>
    <property type="project" value="InterPro"/>
</dbReference>
<dbReference type="InterPro" id="IPR011047">
    <property type="entry name" value="Quinoprotein_ADH-like_sf"/>
</dbReference>
<keyword evidence="2 9" id="KW-0963">Cytoplasm</keyword>
<evidence type="ECO:0000256" key="2">
    <source>
        <dbReference type="ARBA" id="ARBA00022490"/>
    </source>
</evidence>
<feature type="repeat" description="WD" evidence="10">
    <location>
        <begin position="657"/>
        <end position="698"/>
    </location>
</feature>
<sequence length="1258" mass="142865">MALDEASRSCLLRFRHRLEQDIKPSYLMDHMISDGVISVDEEEKVRIQPTRKDQAASLIELLLRKDNCAFISFYNALVKEAYDDLARLLYDNLPQISSNGYEKLSDENTSYVQMLLSEGGVPQRPVVFVSRPELLNRLREKLYRLKEDSGWVTVFGMAGSGKSVLAAEAVRHQDLLGDCFPGGVHWLSIGQLEKPDLLLKIQSLCFRLEQNLHSHSAHRCPNSLDEAKERLRFLMLRRYPRSLLMLDDVWDSSVLKVFDIHCRILLTTRNRGLTDSVSGAKYEVEVESGLEESKALEILGLYTDIQPHGLPEEARRIVVECKGSPLVVSLIGALLKDKPNRWQYYLRQLQQKQFKRIRKSSSYDYDALDQAMAASIEVLPEEHQELYKYLTVFEKDIKIPAKVLSVLWDLEEEEVEDILQGFVDKSLLFVDNNNKPCLYYLHDLQLDFLVEQNRNQLESLHTKMVRQYQQHYRDGPPISKDKDCLYWIRFLTYHMAKASLSQELYSLMFSLDWVCTKAQIMGPAHLINDYMEYGPSLDKENDGVRSHFQEFLSLNGHQLEQRPFPDVVQLALSEPHTSDVYRQALVQALDRANRGKLYFDWLNKNSVENLSLLVIHPHQGSINSACFSNDGTKIATCGASKTLKVFRSTTGEKLTEIQAHDDEVLCCAFSPDDCLIATCSSDRKVKIWNLDRDMLLRVFSEEHEEQINHCQFTNLRRQVLLATCSNDKFLNVKLWNLNKPTCQNTLFSHLEPVNHCCFSPNDTYLSTSSNDGTVKLFQVSSANVWKTINVSSMFSESDETVPVKCSTWTGDGKRIACAARNAVLLFDVETSDMLLEIKTNRLSTVQYCHACPTSNLLAIAFSNYGVELWDLVANKKMADCSGHLSWVQRVQFSLDGSQLLSCSDDQTVRLWETKKVHTTSAVCLKRDSDVVFNDGEVVVSAADNCNRLQVREGPSGSLLFQSEEKSSRIRCTCLCRQPFVVALGQENGTVQVLELASGKPLATLQGHTKTVLHCKFIHDGQTLITSSEDTTIRVWAWPSGECKVLRGHKEQVRCFSLLSNSASESRLLSWSYDGTVKVWDIKSGETMRDIDAHVGAILSCHVSPDGCFFATASADKTVKLWLCETWQCVHRLSGHQECVRSCRFSWDSRRLATGDDNGEIRLWNVKDGTLLKICSRDGKDGMDSLHGGWVTDLHFSPDDSLLVSTGGYIKWWDVERGEALQTFFPRGNALKRIHVSSDFSTFVTVDSIGFLYVLQRVV</sequence>
<name>A0A3P8VCJ3_CYNSE</name>
<comment type="subunit">
    <text evidence="9">Monomer. Oligomerizes upon binding of cytochrome c and dATP.</text>
</comment>
<dbReference type="Gene3D" id="3.40.50.300">
    <property type="entry name" value="P-loop containing nucleotide triphosphate hydrolases"/>
    <property type="match status" value="1"/>
</dbReference>
<dbReference type="PANTHER" id="PTHR22845">
    <property type="entry name" value="APOPTOTIC PROTEASE-ACTIVATING FACTOR 1"/>
    <property type="match status" value="1"/>
</dbReference>
<evidence type="ECO:0000256" key="4">
    <source>
        <dbReference type="ARBA" id="ARBA00022703"/>
    </source>
</evidence>
<dbReference type="Gene3D" id="1.10.8.430">
    <property type="entry name" value="Helical domain of apoptotic protease-activating factors"/>
    <property type="match status" value="1"/>
</dbReference>
<keyword evidence="13" id="KW-1185">Reference proteome</keyword>
<dbReference type="InterPro" id="IPR041452">
    <property type="entry name" value="APAF1_C"/>
</dbReference>
<dbReference type="PRINTS" id="PR00320">
    <property type="entry name" value="GPROTEINBRPT"/>
</dbReference>
<dbReference type="SUPFAM" id="SSF52540">
    <property type="entry name" value="P-loop containing nucleoside triphosphate hydrolases"/>
    <property type="match status" value="1"/>
</dbReference>
<dbReference type="Gene3D" id="1.10.10.10">
    <property type="entry name" value="Winged helix-like DNA-binding domain superfamily/Winged helix DNA-binding domain"/>
    <property type="match status" value="1"/>
</dbReference>
<feature type="repeat" description="WD" evidence="10">
    <location>
        <begin position="880"/>
        <end position="921"/>
    </location>
</feature>
<dbReference type="PIRSF" id="PIRSF037646">
    <property type="entry name" value="Apop_pept_activating-1"/>
    <property type="match status" value="1"/>
</dbReference>
<dbReference type="FunFam" id="1.10.8.430:FF:000001">
    <property type="entry name" value="Apoptotic protease-activating factor 1"/>
    <property type="match status" value="1"/>
</dbReference>
<dbReference type="Gene3D" id="2.130.10.10">
    <property type="entry name" value="YVTN repeat-like/Quinoprotein amine dehydrogenase"/>
    <property type="match status" value="2"/>
</dbReference>
<dbReference type="InterPro" id="IPR011044">
    <property type="entry name" value="Quino_amine_DH_bsu"/>
</dbReference>
<keyword evidence="5" id="KW-0677">Repeat</keyword>
<dbReference type="Pfam" id="PF00400">
    <property type="entry name" value="WD40"/>
    <property type="match status" value="9"/>
</dbReference>
<feature type="repeat" description="WD" evidence="10">
    <location>
        <begin position="746"/>
        <end position="787"/>
    </location>
</feature>
<organism evidence="12 13">
    <name type="scientific">Cynoglossus semilaevis</name>
    <name type="common">Tongue sole</name>
    <dbReference type="NCBI Taxonomy" id="244447"/>
    <lineage>
        <taxon>Eukaryota</taxon>
        <taxon>Metazoa</taxon>
        <taxon>Chordata</taxon>
        <taxon>Craniata</taxon>
        <taxon>Vertebrata</taxon>
        <taxon>Euteleostomi</taxon>
        <taxon>Actinopterygii</taxon>
        <taxon>Neopterygii</taxon>
        <taxon>Teleostei</taxon>
        <taxon>Neoteleostei</taxon>
        <taxon>Acanthomorphata</taxon>
        <taxon>Carangaria</taxon>
        <taxon>Pleuronectiformes</taxon>
        <taxon>Pleuronectoidei</taxon>
        <taxon>Cynoglossidae</taxon>
        <taxon>Cynoglossinae</taxon>
        <taxon>Cynoglossus</taxon>
    </lineage>
</organism>
<evidence type="ECO:0000256" key="7">
    <source>
        <dbReference type="ARBA" id="ARBA00022840"/>
    </source>
</evidence>
<dbReference type="SMART" id="SM00320">
    <property type="entry name" value="WD40"/>
    <property type="match status" value="12"/>
</dbReference>
<dbReference type="SUPFAM" id="SSF50998">
    <property type="entry name" value="Quinoprotein alcohol dehydrogenase-like"/>
    <property type="match status" value="1"/>
</dbReference>
<dbReference type="CDD" id="cd00200">
    <property type="entry name" value="WD40"/>
    <property type="match status" value="2"/>
</dbReference>
<evidence type="ECO:0000256" key="3">
    <source>
        <dbReference type="ARBA" id="ARBA00022574"/>
    </source>
</evidence>
<evidence type="ECO:0000256" key="6">
    <source>
        <dbReference type="ARBA" id="ARBA00022741"/>
    </source>
</evidence>
<dbReference type="SUPFAM" id="SSF117289">
    <property type="entry name" value="Nucleoporin domain"/>
    <property type="match status" value="1"/>
</dbReference>
<evidence type="ECO:0000256" key="9">
    <source>
        <dbReference type="PIRNR" id="PIRNR037646"/>
    </source>
</evidence>
<dbReference type="GeneTree" id="ENSGT00940000157710"/>
<comment type="subcellular location">
    <subcellularLocation>
        <location evidence="1 9">Cytoplasm</location>
    </subcellularLocation>
</comment>
<dbReference type="Proteomes" id="UP000265120">
    <property type="component" value="Chromosome 8"/>
</dbReference>
<dbReference type="FunFam" id="3.40.50.300:FF:000502">
    <property type="entry name" value="Apoptotic protease-activating factor 1"/>
    <property type="match status" value="1"/>
</dbReference>